<dbReference type="HOGENOM" id="CLU_2198927_0_0_1"/>
<gene>
    <name evidence="1" type="ORF">M407DRAFT_125405</name>
</gene>
<organism evidence="1 2">
    <name type="scientific">Tulasnella calospora MUT 4182</name>
    <dbReference type="NCBI Taxonomy" id="1051891"/>
    <lineage>
        <taxon>Eukaryota</taxon>
        <taxon>Fungi</taxon>
        <taxon>Dikarya</taxon>
        <taxon>Basidiomycota</taxon>
        <taxon>Agaricomycotina</taxon>
        <taxon>Agaricomycetes</taxon>
        <taxon>Cantharellales</taxon>
        <taxon>Tulasnellaceae</taxon>
        <taxon>Tulasnella</taxon>
    </lineage>
</organism>
<protein>
    <submittedName>
        <fullName evidence="1">Uncharacterized protein</fullName>
    </submittedName>
</protein>
<sequence length="108" mass="12843">MRSVLTPYRIWSLRRFPPPWFHSIRRYSDIPGLSSDSPKVTSPTKNVPDVLRRFYKIAVQDGFQGSFEEFSRRKHFYAYERSVKLGRFQGTYDAWRYEKAAQRTPGSM</sequence>
<name>A0A0C3Q0N1_9AGAM</name>
<reference evidence="2" key="2">
    <citation type="submission" date="2015-01" db="EMBL/GenBank/DDBJ databases">
        <title>Evolutionary Origins and Diversification of the Mycorrhizal Mutualists.</title>
        <authorList>
            <consortium name="DOE Joint Genome Institute"/>
            <consortium name="Mycorrhizal Genomics Consortium"/>
            <person name="Kohler A."/>
            <person name="Kuo A."/>
            <person name="Nagy L.G."/>
            <person name="Floudas D."/>
            <person name="Copeland A."/>
            <person name="Barry K.W."/>
            <person name="Cichocki N."/>
            <person name="Veneault-Fourrey C."/>
            <person name="LaButti K."/>
            <person name="Lindquist E.A."/>
            <person name="Lipzen A."/>
            <person name="Lundell T."/>
            <person name="Morin E."/>
            <person name="Murat C."/>
            <person name="Riley R."/>
            <person name="Ohm R."/>
            <person name="Sun H."/>
            <person name="Tunlid A."/>
            <person name="Henrissat B."/>
            <person name="Grigoriev I.V."/>
            <person name="Hibbett D.S."/>
            <person name="Martin F."/>
        </authorList>
    </citation>
    <scope>NUCLEOTIDE SEQUENCE [LARGE SCALE GENOMIC DNA]</scope>
    <source>
        <strain evidence="2">MUT 4182</strain>
    </source>
</reference>
<dbReference type="Proteomes" id="UP000054248">
    <property type="component" value="Unassembled WGS sequence"/>
</dbReference>
<evidence type="ECO:0000313" key="1">
    <source>
        <dbReference type="EMBL" id="KIO21575.1"/>
    </source>
</evidence>
<keyword evidence="2" id="KW-1185">Reference proteome</keyword>
<accession>A0A0C3Q0N1</accession>
<reference evidence="1 2" key="1">
    <citation type="submission" date="2014-04" db="EMBL/GenBank/DDBJ databases">
        <authorList>
            <consortium name="DOE Joint Genome Institute"/>
            <person name="Kuo A."/>
            <person name="Girlanda M."/>
            <person name="Perotto S."/>
            <person name="Kohler A."/>
            <person name="Nagy L.G."/>
            <person name="Floudas D."/>
            <person name="Copeland A."/>
            <person name="Barry K.W."/>
            <person name="Cichocki N."/>
            <person name="Veneault-Fourrey C."/>
            <person name="LaButti K."/>
            <person name="Lindquist E.A."/>
            <person name="Lipzen A."/>
            <person name="Lundell T."/>
            <person name="Morin E."/>
            <person name="Murat C."/>
            <person name="Sun H."/>
            <person name="Tunlid A."/>
            <person name="Henrissat B."/>
            <person name="Grigoriev I.V."/>
            <person name="Hibbett D.S."/>
            <person name="Martin F."/>
            <person name="Nordberg H.P."/>
            <person name="Cantor M.N."/>
            <person name="Hua S.X."/>
        </authorList>
    </citation>
    <scope>NUCLEOTIDE SEQUENCE [LARGE SCALE GENOMIC DNA]</scope>
    <source>
        <strain evidence="1 2">MUT 4182</strain>
    </source>
</reference>
<dbReference type="AlphaFoldDB" id="A0A0C3Q0N1"/>
<evidence type="ECO:0000313" key="2">
    <source>
        <dbReference type="Proteomes" id="UP000054248"/>
    </source>
</evidence>
<dbReference type="EMBL" id="KN823134">
    <property type="protein sequence ID" value="KIO21575.1"/>
    <property type="molecule type" value="Genomic_DNA"/>
</dbReference>
<proteinExistence type="predicted"/>